<dbReference type="PANTHER" id="PTHR46577">
    <property type="entry name" value="HTH-TYPE TRANSCRIPTIONAL REGULATORY PROTEIN GABR"/>
    <property type="match status" value="1"/>
</dbReference>
<organism evidence="1 2">
    <name type="scientific">Fusobacterium animalis ATCC 51191</name>
    <dbReference type="NCBI Taxonomy" id="997347"/>
    <lineage>
        <taxon>Bacteria</taxon>
        <taxon>Fusobacteriati</taxon>
        <taxon>Fusobacteriota</taxon>
        <taxon>Fusobacteriia</taxon>
        <taxon>Fusobacteriales</taxon>
        <taxon>Fusobacteriaceae</taxon>
        <taxon>Fusobacterium</taxon>
    </lineage>
</organism>
<dbReference type="AlphaFoldDB" id="F9ERR7"/>
<sequence>MNTIKKYSYEILNKEIYIQGADAGLHLVIKLNQKINEKVFLKECLENSIQLYSLEEYYLEEIYNETSFFLLGYANLTNNEIDEGILLLLQILK</sequence>
<dbReference type="EMBL" id="AFQD01000640">
    <property type="protein sequence ID" value="EGQ76325.1"/>
    <property type="molecule type" value="Genomic_DNA"/>
</dbReference>
<feature type="non-terminal residue" evidence="1">
    <location>
        <position position="93"/>
    </location>
</feature>
<dbReference type="SUPFAM" id="SSF53383">
    <property type="entry name" value="PLP-dependent transferases"/>
    <property type="match status" value="1"/>
</dbReference>
<proteinExistence type="predicted"/>
<dbReference type="InterPro" id="IPR015421">
    <property type="entry name" value="PyrdxlP-dep_Trfase_major"/>
</dbReference>
<dbReference type="InterPro" id="IPR051446">
    <property type="entry name" value="HTH_trans_reg/aminotransferase"/>
</dbReference>
<keyword evidence="2" id="KW-1185">Reference proteome</keyword>
<dbReference type="Gene3D" id="3.40.640.10">
    <property type="entry name" value="Type I PLP-dependent aspartate aminotransferase-like (Major domain)"/>
    <property type="match status" value="1"/>
</dbReference>
<dbReference type="EC" id="2.6.1.-" evidence="1"/>
<keyword evidence="1" id="KW-0808">Transferase</keyword>
<dbReference type="GO" id="GO:0008483">
    <property type="term" value="F:transaminase activity"/>
    <property type="evidence" value="ECO:0007669"/>
    <property type="project" value="UniProtKB-KW"/>
</dbReference>
<dbReference type="InterPro" id="IPR015424">
    <property type="entry name" value="PyrdxlP-dep_Trfase"/>
</dbReference>
<reference evidence="1 2" key="1">
    <citation type="submission" date="2011-05" db="EMBL/GenBank/DDBJ databases">
        <authorList>
            <person name="Muzny D."/>
            <person name="Qin X."/>
            <person name="Deng J."/>
            <person name="Jiang H."/>
            <person name="Liu Y."/>
            <person name="Qu J."/>
            <person name="Song X.-Z."/>
            <person name="Zhang L."/>
            <person name="Thornton R."/>
            <person name="Coyle M."/>
            <person name="Francisco L."/>
            <person name="Jackson L."/>
            <person name="Javaid M."/>
            <person name="Korchina V."/>
            <person name="Kovar C."/>
            <person name="Mata R."/>
            <person name="Mathew T."/>
            <person name="Ngo R."/>
            <person name="Nguyen L."/>
            <person name="Nguyen N."/>
            <person name="Okwuonu G."/>
            <person name="Ongeri F."/>
            <person name="Pham C."/>
            <person name="Simmons D."/>
            <person name="Wilczek-Boney K."/>
            <person name="Hale W."/>
            <person name="Jakkamsetti A."/>
            <person name="Pham P."/>
            <person name="Ruth R."/>
            <person name="San Lucas F."/>
            <person name="Warren J."/>
            <person name="Zhang J."/>
            <person name="Zhao Z."/>
            <person name="Zhou C."/>
            <person name="Zhu D."/>
            <person name="Lee S."/>
            <person name="Bess C."/>
            <person name="Blankenburg K."/>
            <person name="Forbes L."/>
            <person name="Fu Q."/>
            <person name="Gubbala S."/>
            <person name="Hirani K."/>
            <person name="Jayaseelan J.C."/>
            <person name="Lara F."/>
            <person name="Munidasa M."/>
            <person name="Palculict T."/>
            <person name="Patil S."/>
            <person name="Pu L.-L."/>
            <person name="Saada N."/>
            <person name="Tang L."/>
            <person name="Weissenberger G."/>
            <person name="Zhu Y."/>
            <person name="Hemphill L."/>
            <person name="Shang Y."/>
            <person name="Youmans B."/>
            <person name="Ayvaz T."/>
            <person name="Ross M."/>
            <person name="Santibanez J."/>
            <person name="Aqrawi P."/>
            <person name="Gross S."/>
            <person name="Joshi V."/>
            <person name="Fowler G."/>
            <person name="Nazareth L."/>
            <person name="Reid J."/>
            <person name="Worley K."/>
            <person name="Petrosino J."/>
            <person name="Highlander S."/>
            <person name="Gibbs R."/>
        </authorList>
    </citation>
    <scope>NUCLEOTIDE SEQUENCE [LARGE SCALE GENOMIC DNA]</scope>
    <source>
        <strain evidence="1 2">ATCC 51191</strain>
    </source>
</reference>
<dbReference type="Proteomes" id="UP000005392">
    <property type="component" value="Unassembled WGS sequence"/>
</dbReference>
<evidence type="ECO:0000313" key="1">
    <source>
        <dbReference type="EMBL" id="EGQ76325.1"/>
    </source>
</evidence>
<protein>
    <submittedName>
        <fullName evidence="1">GntR family transcriptional regulator</fullName>
        <ecNumber evidence="1">2.6.1.-</ecNumber>
    </submittedName>
</protein>
<gene>
    <name evidence="1" type="ORF">HMPREF9094_2622</name>
</gene>
<dbReference type="PANTHER" id="PTHR46577:SF1">
    <property type="entry name" value="HTH-TYPE TRANSCRIPTIONAL REGULATORY PROTEIN GABR"/>
    <property type="match status" value="1"/>
</dbReference>
<comment type="caution">
    <text evidence="1">The sequence shown here is derived from an EMBL/GenBank/DDBJ whole genome shotgun (WGS) entry which is preliminary data.</text>
</comment>
<evidence type="ECO:0000313" key="2">
    <source>
        <dbReference type="Proteomes" id="UP000005392"/>
    </source>
</evidence>
<dbReference type="HOGENOM" id="CLU_2404585_0_0_0"/>
<keyword evidence="1" id="KW-0032">Aminotransferase</keyword>
<accession>F9ERR7</accession>
<name>F9ERR7_9FUSO</name>